<evidence type="ECO:0008006" key="3">
    <source>
        <dbReference type="Google" id="ProtNLM"/>
    </source>
</evidence>
<dbReference type="CDD" id="cd20071">
    <property type="entry name" value="SET_SMYD"/>
    <property type="match status" value="1"/>
</dbReference>
<dbReference type="PANTHER" id="PTHR47332:SF4">
    <property type="entry name" value="SET DOMAIN-CONTAINING PROTEIN 5"/>
    <property type="match status" value="1"/>
</dbReference>
<name>A0AAJ0HEW3_9PEZI</name>
<gene>
    <name evidence="1" type="ORF">B0T25DRAFT_570199</name>
</gene>
<dbReference type="EMBL" id="JAUIQD010000005">
    <property type="protein sequence ID" value="KAK3349578.1"/>
    <property type="molecule type" value="Genomic_DNA"/>
</dbReference>
<dbReference type="AlphaFoldDB" id="A0AAJ0HEW3"/>
<dbReference type="Proteomes" id="UP001275084">
    <property type="component" value="Unassembled WGS sequence"/>
</dbReference>
<evidence type="ECO:0000313" key="2">
    <source>
        <dbReference type="Proteomes" id="UP001275084"/>
    </source>
</evidence>
<organism evidence="1 2">
    <name type="scientific">Lasiosphaeria hispida</name>
    <dbReference type="NCBI Taxonomy" id="260671"/>
    <lineage>
        <taxon>Eukaryota</taxon>
        <taxon>Fungi</taxon>
        <taxon>Dikarya</taxon>
        <taxon>Ascomycota</taxon>
        <taxon>Pezizomycotina</taxon>
        <taxon>Sordariomycetes</taxon>
        <taxon>Sordariomycetidae</taxon>
        <taxon>Sordariales</taxon>
        <taxon>Lasiosphaeriaceae</taxon>
        <taxon>Lasiosphaeria</taxon>
    </lineage>
</organism>
<dbReference type="InterPro" id="IPR053185">
    <property type="entry name" value="SET_domain_protein"/>
</dbReference>
<keyword evidence="2" id="KW-1185">Reference proteome</keyword>
<reference evidence="1" key="1">
    <citation type="journal article" date="2023" name="Mol. Phylogenet. Evol.">
        <title>Genome-scale phylogeny and comparative genomics of the fungal order Sordariales.</title>
        <authorList>
            <person name="Hensen N."/>
            <person name="Bonometti L."/>
            <person name="Westerberg I."/>
            <person name="Brannstrom I.O."/>
            <person name="Guillou S."/>
            <person name="Cros-Aarteil S."/>
            <person name="Calhoun S."/>
            <person name="Haridas S."/>
            <person name="Kuo A."/>
            <person name="Mondo S."/>
            <person name="Pangilinan J."/>
            <person name="Riley R."/>
            <person name="LaButti K."/>
            <person name="Andreopoulos B."/>
            <person name="Lipzen A."/>
            <person name="Chen C."/>
            <person name="Yan M."/>
            <person name="Daum C."/>
            <person name="Ng V."/>
            <person name="Clum A."/>
            <person name="Steindorff A."/>
            <person name="Ohm R.A."/>
            <person name="Martin F."/>
            <person name="Silar P."/>
            <person name="Natvig D.O."/>
            <person name="Lalanne C."/>
            <person name="Gautier V."/>
            <person name="Ament-Velasquez S.L."/>
            <person name="Kruys A."/>
            <person name="Hutchinson M.I."/>
            <person name="Powell A.J."/>
            <person name="Barry K."/>
            <person name="Miller A.N."/>
            <person name="Grigoriev I.V."/>
            <person name="Debuchy R."/>
            <person name="Gladieux P."/>
            <person name="Hiltunen Thoren M."/>
            <person name="Johannesson H."/>
        </authorList>
    </citation>
    <scope>NUCLEOTIDE SEQUENCE</scope>
    <source>
        <strain evidence="1">CBS 955.72</strain>
    </source>
</reference>
<dbReference type="Gene3D" id="2.170.270.10">
    <property type="entry name" value="SET domain"/>
    <property type="match status" value="1"/>
</dbReference>
<protein>
    <recommendedName>
        <fullName evidence="3">SET domain-containing protein</fullName>
    </recommendedName>
</protein>
<proteinExistence type="predicted"/>
<sequence length="265" mass="29694">MLPDDEAGDSAERLLAEKLSSPSNKKRKAYFRLHNIHKSSFSFSPAFGIFKTNALPLEDGYSGILLTANIAVHALRDIKEGEEITISYMANTPSYAERQAHLNTGFAFTCTCELCSLPLSSRRLSDRRWNRIIALDRQMADPFRLLASPISCLRGLREMLRLLKEEGYEEDTAVAARTYYDAFQVATINGDQARAEVSAQRAYAGRVVRYGEDDATVIEDEGLWGQPGIPPDIRQDAEVGAERCADSKGREFEDWLWKEGTDGLF</sequence>
<dbReference type="PANTHER" id="PTHR47332">
    <property type="entry name" value="SET DOMAIN-CONTAINING PROTEIN 5"/>
    <property type="match status" value="1"/>
</dbReference>
<comment type="caution">
    <text evidence="1">The sequence shown here is derived from an EMBL/GenBank/DDBJ whole genome shotgun (WGS) entry which is preliminary data.</text>
</comment>
<dbReference type="InterPro" id="IPR046341">
    <property type="entry name" value="SET_dom_sf"/>
</dbReference>
<evidence type="ECO:0000313" key="1">
    <source>
        <dbReference type="EMBL" id="KAK3349578.1"/>
    </source>
</evidence>
<accession>A0AAJ0HEW3</accession>
<dbReference type="SUPFAM" id="SSF82199">
    <property type="entry name" value="SET domain"/>
    <property type="match status" value="1"/>
</dbReference>
<reference evidence="1" key="2">
    <citation type="submission" date="2023-06" db="EMBL/GenBank/DDBJ databases">
        <authorList>
            <consortium name="Lawrence Berkeley National Laboratory"/>
            <person name="Haridas S."/>
            <person name="Hensen N."/>
            <person name="Bonometti L."/>
            <person name="Westerberg I."/>
            <person name="Brannstrom I.O."/>
            <person name="Guillou S."/>
            <person name="Cros-Aarteil S."/>
            <person name="Calhoun S."/>
            <person name="Kuo A."/>
            <person name="Mondo S."/>
            <person name="Pangilinan J."/>
            <person name="Riley R."/>
            <person name="Labutti K."/>
            <person name="Andreopoulos B."/>
            <person name="Lipzen A."/>
            <person name="Chen C."/>
            <person name="Yanf M."/>
            <person name="Daum C."/>
            <person name="Ng V."/>
            <person name="Clum A."/>
            <person name="Steindorff A."/>
            <person name="Ohm R."/>
            <person name="Martin F."/>
            <person name="Silar P."/>
            <person name="Natvig D."/>
            <person name="Lalanne C."/>
            <person name="Gautier V."/>
            <person name="Ament-Velasquez S.L."/>
            <person name="Kruys A."/>
            <person name="Hutchinson M.I."/>
            <person name="Powell A.J."/>
            <person name="Barry K."/>
            <person name="Miller A.N."/>
            <person name="Grigoriev I.V."/>
            <person name="Debuchy R."/>
            <person name="Gladieux P."/>
            <person name="Thoren M.H."/>
            <person name="Johannesson H."/>
        </authorList>
    </citation>
    <scope>NUCLEOTIDE SEQUENCE</scope>
    <source>
        <strain evidence="1">CBS 955.72</strain>
    </source>
</reference>